<proteinExistence type="predicted"/>
<feature type="domain" description="FlgO" evidence="2">
    <location>
        <begin position="47"/>
        <end position="176"/>
    </location>
</feature>
<name>A0A6A1R1Z3_9BURK</name>
<keyword evidence="1" id="KW-0732">Signal</keyword>
<organism evidence="3">
    <name type="scientific">Comamonas kerstersii</name>
    <dbReference type="NCBI Taxonomy" id="225992"/>
    <lineage>
        <taxon>Bacteria</taxon>
        <taxon>Pseudomonadati</taxon>
        <taxon>Pseudomonadota</taxon>
        <taxon>Betaproteobacteria</taxon>
        <taxon>Burkholderiales</taxon>
        <taxon>Comamonadaceae</taxon>
        <taxon>Comamonas</taxon>
    </lineage>
</organism>
<protein>
    <recommendedName>
        <fullName evidence="2">FlgO domain-containing protein</fullName>
    </recommendedName>
</protein>
<comment type="caution">
    <text evidence="3">The sequence shown here is derived from an EMBL/GenBank/DDBJ whole genome shotgun (WGS) entry which is preliminary data.</text>
</comment>
<evidence type="ECO:0000313" key="3">
    <source>
        <dbReference type="EMBL" id="KAB0586538.1"/>
    </source>
</evidence>
<feature type="signal peptide" evidence="1">
    <location>
        <begin position="1"/>
        <end position="21"/>
    </location>
</feature>
<dbReference type="InterPro" id="IPR041215">
    <property type="entry name" value="FlgO_dom"/>
</dbReference>
<evidence type="ECO:0000256" key="1">
    <source>
        <dbReference type="SAM" id="SignalP"/>
    </source>
</evidence>
<reference evidence="3" key="1">
    <citation type="submission" date="2019-09" db="EMBL/GenBank/DDBJ databases">
        <title>Draft genome sequences of 48 bacterial type strains from the CCUG.</title>
        <authorList>
            <person name="Tunovic T."/>
            <person name="Pineiro-Iglesias B."/>
            <person name="Unosson C."/>
            <person name="Inganas E."/>
            <person name="Ohlen M."/>
            <person name="Cardew S."/>
            <person name="Jensie-Markopoulos S."/>
            <person name="Salva-Serra F."/>
            <person name="Jaen-Luchoro D."/>
            <person name="Karlsson R."/>
            <person name="Svensson-Stadler L."/>
            <person name="Chun J."/>
            <person name="Moore E."/>
        </authorList>
    </citation>
    <scope>NUCLEOTIDE SEQUENCE</scope>
    <source>
        <strain evidence="3">CCUG 15333</strain>
    </source>
</reference>
<dbReference type="PIRSF" id="PIRSF028688">
    <property type="entry name" value="UCP_imp_028688"/>
    <property type="match status" value="1"/>
</dbReference>
<accession>A0A6A1R1Z3</accession>
<dbReference type="EMBL" id="VZOT01000005">
    <property type="protein sequence ID" value="KAB0586538.1"/>
    <property type="molecule type" value="Genomic_DNA"/>
</dbReference>
<dbReference type="AlphaFoldDB" id="A0A6A1R1Z3"/>
<gene>
    <name evidence="3" type="ORF">F7P80_09170</name>
</gene>
<feature type="chain" id="PRO_5025356533" description="FlgO domain-containing protein" evidence="1">
    <location>
        <begin position="22"/>
        <end position="185"/>
    </location>
</feature>
<evidence type="ECO:0000259" key="2">
    <source>
        <dbReference type="Pfam" id="PF17680"/>
    </source>
</evidence>
<dbReference type="Pfam" id="PF17680">
    <property type="entry name" value="FlgO"/>
    <property type="match status" value="1"/>
</dbReference>
<dbReference type="PROSITE" id="PS51257">
    <property type="entry name" value="PROKAR_LIPOPROTEIN"/>
    <property type="match status" value="1"/>
</dbReference>
<dbReference type="InterPro" id="IPR014549">
    <property type="entry name" value="FlgO"/>
</dbReference>
<sequence length="185" mass="20072">MKRWLKLCSAVGVALSMQACAWVPPMLGGTAGYGDPQHNPLIVSSQNAIHALADGMARHELGDAPVLVATVVNVNQLSRSAPLGRTLSELYASQLSRLGFNVKELKLRGDVFIQEGTGELLLSREIRNIADTHKASAVLVGTYAQARQNVYISIKLVRTGDSRIVRSYDYALPYEADIQKLLVGN</sequence>